<dbReference type="InterPro" id="IPR012338">
    <property type="entry name" value="Beta-lactam/transpept-like"/>
</dbReference>
<proteinExistence type="inferred from homology"/>
<feature type="domain" description="Cyclic nucleotide-binding" evidence="7">
    <location>
        <begin position="465"/>
        <end position="567"/>
    </location>
</feature>
<feature type="binding site" evidence="6">
    <location>
        <position position="115"/>
    </location>
    <ligand>
        <name>substrate</name>
    </ligand>
</feature>
<dbReference type="HAMAP" id="MF_00313">
    <property type="entry name" value="Glutaminase"/>
    <property type="match status" value="1"/>
</dbReference>
<dbReference type="PATRIC" id="fig|1439726.3.peg.2580"/>
<sequence length="604" mass="63903">MVSSPLIAAMTEIFSKLGAETSGEVATYIPELAKADPDGFAFAVATVDGQVFSIGDAGTRFTIQSMSKPFAYAAALDRLGRETVMTRVGVEPTGDAFNAIILDEDHNRPFNPMVNAGAIAVAALFDGEERDARTRAMVDALSRFAGRTLEIDEAVFRSEAETGHRNRAIAYLMLNSGMLAAEPDLALDTYFRQCSLLVDTRDLAVMAATLAAGGRNPLTGEVAVWRAHIPDVLTVMLTCGMYDYAGQWAYEVGLPAKSGVSGGVLAVVPGQFGIAAWSPKLDAIGNSVRAVAAIRALSERFRLHGLAARPDDAGVLRRSLDGRAMRSRRWRSPEAVARLEMQAERLIVLELHGEISVAAAERVLRRVAEGLAAGEVVLDVQRVTGVEAGAERMFADFGRELALGGQCVTIAGPGNILFGDAEDAAAGFAMAAGIDSALERAENRLLGTSPTSRDDESRTLADARLLSGLTPEEFERLAGEVPPAPLEAPAGTRLAALGEPADTVVIIGTGRLKVLLPVEGGEAVPLNGLGPGETFGEMALMGAAQRSADVVAETDVTGWSLRVDDLRAYGARHPMAMNRILGALAVDLSDRLRRVNATISALRR</sequence>
<dbReference type="NCBIfam" id="TIGR03814">
    <property type="entry name" value="Gln_ase"/>
    <property type="match status" value="1"/>
</dbReference>
<dbReference type="Pfam" id="PF04960">
    <property type="entry name" value="Glutaminase"/>
    <property type="match status" value="1"/>
</dbReference>
<feature type="binding site" evidence="6">
    <location>
        <position position="159"/>
    </location>
    <ligand>
        <name>substrate</name>
    </ligand>
</feature>
<dbReference type="AlphaFoldDB" id="A0A1E3H1R3"/>
<feature type="domain" description="STAS" evidence="8">
    <location>
        <begin position="346"/>
        <end position="412"/>
    </location>
</feature>
<dbReference type="InterPro" id="IPR014710">
    <property type="entry name" value="RmlC-like_jellyroll"/>
</dbReference>
<evidence type="ECO:0000259" key="8">
    <source>
        <dbReference type="PROSITE" id="PS50801"/>
    </source>
</evidence>
<dbReference type="GO" id="GO:0004359">
    <property type="term" value="F:glutaminase activity"/>
    <property type="evidence" value="ECO:0007669"/>
    <property type="project" value="UniProtKB-UniRule"/>
</dbReference>
<dbReference type="FunFam" id="3.40.710.10:FF:000005">
    <property type="entry name" value="Glutaminase"/>
    <property type="match status" value="1"/>
</dbReference>
<keyword evidence="10" id="KW-1185">Reference proteome</keyword>
<dbReference type="PANTHER" id="PTHR12544:SF29">
    <property type="entry name" value="GLUTAMINASE"/>
    <property type="match status" value="1"/>
</dbReference>
<comment type="caution">
    <text evidence="9">The sequence shown here is derived from an EMBL/GenBank/DDBJ whole genome shotgun (WGS) entry which is preliminary data.</text>
</comment>
<dbReference type="Pfam" id="PF00027">
    <property type="entry name" value="cNMP_binding"/>
    <property type="match status" value="1"/>
</dbReference>
<comment type="catalytic activity">
    <reaction evidence="5 6">
        <text>L-glutamine + H2O = L-glutamate + NH4(+)</text>
        <dbReference type="Rhea" id="RHEA:15889"/>
        <dbReference type="ChEBI" id="CHEBI:15377"/>
        <dbReference type="ChEBI" id="CHEBI:28938"/>
        <dbReference type="ChEBI" id="CHEBI:29985"/>
        <dbReference type="ChEBI" id="CHEBI:58359"/>
        <dbReference type="EC" id="3.5.1.2"/>
    </reaction>
</comment>
<evidence type="ECO:0000256" key="6">
    <source>
        <dbReference type="HAMAP-Rule" id="MF_00313"/>
    </source>
</evidence>
<feature type="binding site" evidence="6">
    <location>
        <position position="242"/>
    </location>
    <ligand>
        <name>substrate</name>
    </ligand>
</feature>
<comment type="similarity">
    <text evidence="1 6">Belongs to the glutaminase family.</text>
</comment>
<dbReference type="PROSITE" id="PS00889">
    <property type="entry name" value="CNMP_BINDING_2"/>
    <property type="match status" value="1"/>
</dbReference>
<dbReference type="Gene3D" id="3.40.710.10">
    <property type="entry name" value="DD-peptidase/beta-lactamase superfamily"/>
    <property type="match status" value="1"/>
</dbReference>
<dbReference type="GO" id="GO:0006537">
    <property type="term" value="P:glutamate biosynthetic process"/>
    <property type="evidence" value="ECO:0007669"/>
    <property type="project" value="TreeGrafter"/>
</dbReference>
<dbReference type="InterPro" id="IPR002645">
    <property type="entry name" value="STAS_dom"/>
</dbReference>
<feature type="binding site" evidence="6">
    <location>
        <position position="190"/>
    </location>
    <ligand>
        <name>substrate</name>
    </ligand>
</feature>
<dbReference type="Proteomes" id="UP000094622">
    <property type="component" value="Unassembled WGS sequence"/>
</dbReference>
<dbReference type="InterPro" id="IPR036513">
    <property type="entry name" value="STAS_dom_sf"/>
</dbReference>
<evidence type="ECO:0000313" key="9">
    <source>
        <dbReference type="EMBL" id="ODN70242.1"/>
    </source>
</evidence>
<accession>A0A1E3H1R3</accession>
<dbReference type="InterPro" id="IPR000595">
    <property type="entry name" value="cNMP-bd_dom"/>
</dbReference>
<evidence type="ECO:0000313" key="10">
    <source>
        <dbReference type="Proteomes" id="UP000094622"/>
    </source>
</evidence>
<feature type="binding site" evidence="6">
    <location>
        <position position="65"/>
    </location>
    <ligand>
        <name>substrate</name>
    </ligand>
</feature>
<evidence type="ECO:0000256" key="1">
    <source>
        <dbReference type="ARBA" id="ARBA00011076"/>
    </source>
</evidence>
<dbReference type="SUPFAM" id="SSF56601">
    <property type="entry name" value="beta-lactamase/transpeptidase-like"/>
    <property type="match status" value="1"/>
</dbReference>
<dbReference type="SUPFAM" id="SSF51206">
    <property type="entry name" value="cAMP-binding domain-like"/>
    <property type="match status" value="1"/>
</dbReference>
<dbReference type="GO" id="GO:0006543">
    <property type="term" value="P:L-glutamine catabolic process"/>
    <property type="evidence" value="ECO:0007669"/>
    <property type="project" value="TreeGrafter"/>
</dbReference>
<dbReference type="InterPro" id="IPR015868">
    <property type="entry name" value="Glutaminase"/>
</dbReference>
<dbReference type="EMBL" id="MCRJ01000057">
    <property type="protein sequence ID" value="ODN70242.1"/>
    <property type="molecule type" value="Genomic_DNA"/>
</dbReference>
<dbReference type="InterPro" id="IPR018488">
    <property type="entry name" value="cNMP-bd_CS"/>
</dbReference>
<keyword evidence="6" id="KW-0007">Acetylation</keyword>
<evidence type="ECO:0000256" key="2">
    <source>
        <dbReference type="ARBA" id="ARBA00011881"/>
    </source>
</evidence>
<evidence type="ECO:0000256" key="5">
    <source>
        <dbReference type="ARBA" id="ARBA00049534"/>
    </source>
</evidence>
<dbReference type="CDD" id="cd00038">
    <property type="entry name" value="CAP_ED"/>
    <property type="match status" value="1"/>
</dbReference>
<dbReference type="InterPro" id="IPR018490">
    <property type="entry name" value="cNMP-bd_dom_sf"/>
</dbReference>
<comment type="subunit">
    <text evidence="2 6">Homotetramer.</text>
</comment>
<dbReference type="PROSITE" id="PS50801">
    <property type="entry name" value="STAS"/>
    <property type="match status" value="1"/>
</dbReference>
<dbReference type="Gene3D" id="3.30.750.24">
    <property type="entry name" value="STAS domain"/>
    <property type="match status" value="1"/>
</dbReference>
<dbReference type="Gene3D" id="2.60.120.10">
    <property type="entry name" value="Jelly Rolls"/>
    <property type="match status" value="1"/>
</dbReference>
<keyword evidence="4 6" id="KW-0378">Hydrolase</keyword>
<evidence type="ECO:0000259" key="7">
    <source>
        <dbReference type="PROSITE" id="PS50042"/>
    </source>
</evidence>
<dbReference type="PANTHER" id="PTHR12544">
    <property type="entry name" value="GLUTAMINASE"/>
    <property type="match status" value="1"/>
</dbReference>
<name>A0A1E3H1R3_9HYPH</name>
<feature type="binding site" evidence="6">
    <location>
        <position position="166"/>
    </location>
    <ligand>
        <name>substrate</name>
    </ligand>
</feature>
<reference evidence="9 10" key="1">
    <citation type="submission" date="2016-07" db="EMBL/GenBank/DDBJ databases">
        <title>Draft Genome Sequence of Methylobrevis pamukkalensis PK2.</title>
        <authorList>
            <person name="Vasilenko O.V."/>
            <person name="Doronina N.V."/>
            <person name="Shmareva M.N."/>
            <person name="Tarlachkov S.V."/>
            <person name="Mustakhimov I."/>
            <person name="Trotsenko Y.A."/>
        </authorList>
    </citation>
    <scope>NUCLEOTIDE SEQUENCE [LARGE SCALE GENOMIC DNA]</scope>
    <source>
        <strain evidence="9 10">PK2</strain>
    </source>
</reference>
<dbReference type="PROSITE" id="PS50042">
    <property type="entry name" value="CNMP_BINDING_3"/>
    <property type="match status" value="1"/>
</dbReference>
<feature type="binding site" evidence="6">
    <location>
        <position position="260"/>
    </location>
    <ligand>
        <name>substrate</name>
    </ligand>
</feature>
<dbReference type="SMART" id="SM00100">
    <property type="entry name" value="cNMP"/>
    <property type="match status" value="1"/>
</dbReference>
<organism evidence="9 10">
    <name type="scientific">Methylobrevis pamukkalensis</name>
    <dbReference type="NCBI Taxonomy" id="1439726"/>
    <lineage>
        <taxon>Bacteria</taxon>
        <taxon>Pseudomonadati</taxon>
        <taxon>Pseudomonadota</taxon>
        <taxon>Alphaproteobacteria</taxon>
        <taxon>Hyphomicrobiales</taxon>
        <taxon>Pleomorphomonadaceae</taxon>
        <taxon>Methylobrevis</taxon>
    </lineage>
</organism>
<gene>
    <name evidence="9" type="primary">glsA1</name>
    <name evidence="6" type="synonym">glsA</name>
    <name evidence="9" type="ORF">A6302_02453</name>
</gene>
<dbReference type="EC" id="3.5.1.2" evidence="3 6"/>
<evidence type="ECO:0000256" key="3">
    <source>
        <dbReference type="ARBA" id="ARBA00012918"/>
    </source>
</evidence>
<protein>
    <recommendedName>
        <fullName evidence="3 6">Glutaminase</fullName>
        <ecNumber evidence="3 6">3.5.1.2</ecNumber>
    </recommendedName>
</protein>
<evidence type="ECO:0000256" key="4">
    <source>
        <dbReference type="ARBA" id="ARBA00022801"/>
    </source>
</evidence>